<dbReference type="AlphaFoldDB" id="A0A401NJD9"/>
<gene>
    <name evidence="2" type="ORF">scyTo_0011231</name>
</gene>
<dbReference type="EMBL" id="BFAA01005036">
    <property type="protein sequence ID" value="GCB60998.1"/>
    <property type="molecule type" value="Genomic_DNA"/>
</dbReference>
<keyword evidence="3" id="KW-1185">Reference proteome</keyword>
<evidence type="ECO:0000256" key="1">
    <source>
        <dbReference type="SAM" id="Phobius"/>
    </source>
</evidence>
<sequence>MSKIRHTTSSSCSSLVQKLTTLIHSAKQQNWMFSIFLINCTLSARLQTLPPDLGRSTPYRWLSESRSKFCMHVINVDQHQLLVMLLGLELVFLLAITAFPMVAVLWRRVMRISLHIKNGFKVAVFHAKTGLLLNVSDSADEMKNEMKMKRIQR</sequence>
<proteinExistence type="predicted"/>
<keyword evidence="1" id="KW-1133">Transmembrane helix</keyword>
<comment type="caution">
    <text evidence="2">The sequence shown here is derived from an EMBL/GenBank/DDBJ whole genome shotgun (WGS) entry which is preliminary data.</text>
</comment>
<feature type="transmembrane region" description="Helical" evidence="1">
    <location>
        <begin position="81"/>
        <end position="106"/>
    </location>
</feature>
<organism evidence="2 3">
    <name type="scientific">Scyliorhinus torazame</name>
    <name type="common">Cloudy catshark</name>
    <name type="synonym">Catulus torazame</name>
    <dbReference type="NCBI Taxonomy" id="75743"/>
    <lineage>
        <taxon>Eukaryota</taxon>
        <taxon>Metazoa</taxon>
        <taxon>Chordata</taxon>
        <taxon>Craniata</taxon>
        <taxon>Vertebrata</taxon>
        <taxon>Chondrichthyes</taxon>
        <taxon>Elasmobranchii</taxon>
        <taxon>Galeomorphii</taxon>
        <taxon>Galeoidea</taxon>
        <taxon>Carcharhiniformes</taxon>
        <taxon>Scyliorhinidae</taxon>
        <taxon>Scyliorhinus</taxon>
    </lineage>
</organism>
<accession>A0A401NJD9</accession>
<keyword evidence="1" id="KW-0472">Membrane</keyword>
<keyword evidence="1" id="KW-0812">Transmembrane</keyword>
<evidence type="ECO:0000313" key="3">
    <source>
        <dbReference type="Proteomes" id="UP000288216"/>
    </source>
</evidence>
<dbReference type="Proteomes" id="UP000288216">
    <property type="component" value="Unassembled WGS sequence"/>
</dbReference>
<evidence type="ECO:0000313" key="2">
    <source>
        <dbReference type="EMBL" id="GCB60998.1"/>
    </source>
</evidence>
<protein>
    <submittedName>
        <fullName evidence="2">Uncharacterized protein</fullName>
    </submittedName>
</protein>
<reference evidence="2 3" key="1">
    <citation type="journal article" date="2018" name="Nat. Ecol. Evol.">
        <title>Shark genomes provide insights into elasmobranch evolution and the origin of vertebrates.</title>
        <authorList>
            <person name="Hara Y"/>
            <person name="Yamaguchi K"/>
            <person name="Onimaru K"/>
            <person name="Kadota M"/>
            <person name="Koyanagi M"/>
            <person name="Keeley SD"/>
            <person name="Tatsumi K"/>
            <person name="Tanaka K"/>
            <person name="Motone F"/>
            <person name="Kageyama Y"/>
            <person name="Nozu R"/>
            <person name="Adachi N"/>
            <person name="Nishimura O"/>
            <person name="Nakagawa R"/>
            <person name="Tanegashima C"/>
            <person name="Kiyatake I"/>
            <person name="Matsumoto R"/>
            <person name="Murakumo K"/>
            <person name="Nishida K"/>
            <person name="Terakita A"/>
            <person name="Kuratani S"/>
            <person name="Sato K"/>
            <person name="Hyodo S Kuraku.S."/>
        </authorList>
    </citation>
    <scope>NUCLEOTIDE SEQUENCE [LARGE SCALE GENOMIC DNA]</scope>
</reference>
<name>A0A401NJD9_SCYTO</name>